<dbReference type="OrthoDB" id="9796932at2"/>
<dbReference type="PANTHER" id="PTHR16557">
    <property type="entry name" value="ALKYLATED DNA REPAIR PROTEIN ALKB-RELATED"/>
    <property type="match status" value="1"/>
</dbReference>
<evidence type="ECO:0000256" key="2">
    <source>
        <dbReference type="ARBA" id="ARBA00022964"/>
    </source>
</evidence>
<keyword evidence="2 8" id="KW-0223">Dioxygenase</keyword>
<comment type="cofactor">
    <cofactor evidence="6">
        <name>Fe(2+)</name>
        <dbReference type="ChEBI" id="CHEBI:29033"/>
    </cofactor>
    <text evidence="6">Binds 1 Fe(2+) ion per subunit.</text>
</comment>
<dbReference type="AlphaFoldDB" id="A0A4R5UYC7"/>
<feature type="binding site" evidence="6">
    <location>
        <position position="241"/>
    </location>
    <ligand>
        <name>Fe cation</name>
        <dbReference type="ChEBI" id="CHEBI:24875"/>
        <note>catalytic</note>
    </ligand>
</feature>
<sequence length="268" mass="29807">MFKAITRGQNPLWHPGPDDVARRWSIARLGVYREREKALQPSLRGGFHESVMVSSWGLRWLAQQEGARMTRLMIRDFVVLKSHLDPAAQAGLIEALRPVLKAAPPFSPQTPSGKKMSVRMTSAGALGWISDRTGYRYAPQHPGGQDWPAIPDPVLRLWAEVTGLERRPDCCLINYYGEGARMGLHQDKDEADFSWPVVSVSLGDDGLFRIGNPTRGGRTESVWLSSGDVVVMGGPARLSYHGVDRIRYKSSRLLPRGGRLNLTLRVVT</sequence>
<feature type="binding site" evidence="5">
    <location>
        <position position="189"/>
    </location>
    <ligand>
        <name>substrate</name>
    </ligand>
</feature>
<feature type="binding site" evidence="5">
    <location>
        <begin position="174"/>
        <end position="176"/>
    </location>
    <ligand>
        <name>2-oxoglutarate</name>
        <dbReference type="ChEBI" id="CHEBI:16810"/>
    </ligand>
</feature>
<feature type="binding site" evidence="6">
    <location>
        <position position="187"/>
    </location>
    <ligand>
        <name>Fe cation</name>
        <dbReference type="ChEBI" id="CHEBI:24875"/>
        <note>catalytic</note>
    </ligand>
</feature>
<organism evidence="8 9">
    <name type="scientific">Antarcticimicrobium luteum</name>
    <dbReference type="NCBI Taxonomy" id="2547397"/>
    <lineage>
        <taxon>Bacteria</taxon>
        <taxon>Pseudomonadati</taxon>
        <taxon>Pseudomonadota</taxon>
        <taxon>Alphaproteobacteria</taxon>
        <taxon>Rhodobacterales</taxon>
        <taxon>Paracoccaceae</taxon>
        <taxon>Antarcticimicrobium</taxon>
    </lineage>
</organism>
<gene>
    <name evidence="8" type="ORF">E1832_14845</name>
</gene>
<proteinExistence type="predicted"/>
<dbReference type="GO" id="GO:0035516">
    <property type="term" value="F:broad specificity oxidative DNA demethylase activity"/>
    <property type="evidence" value="ECO:0007669"/>
    <property type="project" value="TreeGrafter"/>
</dbReference>
<dbReference type="GO" id="GO:0005737">
    <property type="term" value="C:cytoplasm"/>
    <property type="evidence" value="ECO:0007669"/>
    <property type="project" value="TreeGrafter"/>
</dbReference>
<keyword evidence="1 6" id="KW-0479">Metal-binding</keyword>
<dbReference type="InterPro" id="IPR037151">
    <property type="entry name" value="AlkB-like_sf"/>
</dbReference>
<dbReference type="GO" id="GO:0008198">
    <property type="term" value="F:ferrous iron binding"/>
    <property type="evidence" value="ECO:0007669"/>
    <property type="project" value="TreeGrafter"/>
</dbReference>
<keyword evidence="3" id="KW-0560">Oxidoreductase</keyword>
<dbReference type="SUPFAM" id="SSF51197">
    <property type="entry name" value="Clavaminate synthase-like"/>
    <property type="match status" value="1"/>
</dbReference>
<evidence type="ECO:0000256" key="4">
    <source>
        <dbReference type="ARBA" id="ARBA00023004"/>
    </source>
</evidence>
<evidence type="ECO:0000313" key="9">
    <source>
        <dbReference type="Proteomes" id="UP000295301"/>
    </source>
</evidence>
<dbReference type="Proteomes" id="UP000295301">
    <property type="component" value="Unassembled WGS sequence"/>
</dbReference>
<feature type="binding site" evidence="6">
    <location>
        <position position="185"/>
    </location>
    <ligand>
        <name>Fe cation</name>
        <dbReference type="ChEBI" id="CHEBI:24875"/>
        <note>catalytic</note>
    </ligand>
</feature>
<keyword evidence="9" id="KW-1185">Reference proteome</keyword>
<dbReference type="Pfam" id="PF13532">
    <property type="entry name" value="2OG-FeII_Oxy_2"/>
    <property type="match status" value="1"/>
</dbReference>
<dbReference type="GO" id="GO:0035515">
    <property type="term" value="F:oxidative RNA demethylase activity"/>
    <property type="evidence" value="ECO:0007669"/>
    <property type="project" value="TreeGrafter"/>
</dbReference>
<dbReference type="InterPro" id="IPR027450">
    <property type="entry name" value="AlkB-like"/>
</dbReference>
<dbReference type="PROSITE" id="PS51471">
    <property type="entry name" value="FE2OG_OXY"/>
    <property type="match status" value="1"/>
</dbReference>
<evidence type="ECO:0000256" key="6">
    <source>
        <dbReference type="PIRSR" id="PIRSR604574-2"/>
    </source>
</evidence>
<feature type="binding site" evidence="5">
    <location>
        <position position="215"/>
    </location>
    <ligand>
        <name>substrate</name>
    </ligand>
</feature>
<protein>
    <submittedName>
        <fullName evidence="8">Alpha-ketoglutarate-dependent dioxygenase AlkB</fullName>
    </submittedName>
</protein>
<reference evidence="8 9" key="1">
    <citation type="submission" date="2019-03" db="EMBL/GenBank/DDBJ databases">
        <title>Ruegeria lutea sp. nov., a novel strain, isolated from marine sediment, the Masan Bay, South Korea.</title>
        <authorList>
            <person name="Kim J."/>
            <person name="Kim D.-Y."/>
            <person name="Lee S.-S."/>
        </authorList>
    </citation>
    <scope>NUCLEOTIDE SEQUENCE [LARGE SCALE GENOMIC DNA]</scope>
    <source>
        <strain evidence="8 9">318-1</strain>
    </source>
</reference>
<feature type="binding site" evidence="5">
    <location>
        <begin position="135"/>
        <end position="137"/>
    </location>
    <ligand>
        <name>substrate</name>
    </ligand>
</feature>
<dbReference type="GO" id="GO:0035513">
    <property type="term" value="P:oxidative RNA demethylation"/>
    <property type="evidence" value="ECO:0007669"/>
    <property type="project" value="TreeGrafter"/>
</dbReference>
<feature type="domain" description="Fe2OG dioxygenase" evidence="7">
    <location>
        <begin position="167"/>
        <end position="268"/>
    </location>
</feature>
<dbReference type="Gene3D" id="2.60.120.590">
    <property type="entry name" value="Alpha-ketoglutarate-dependent dioxygenase AlkB-like"/>
    <property type="match status" value="1"/>
</dbReference>
<dbReference type="InterPro" id="IPR005123">
    <property type="entry name" value="Oxoglu/Fe-dep_dioxygenase_dom"/>
</dbReference>
<dbReference type="EMBL" id="SMUV01000070">
    <property type="protein sequence ID" value="TDK44390.1"/>
    <property type="molecule type" value="Genomic_DNA"/>
</dbReference>
<evidence type="ECO:0000313" key="8">
    <source>
        <dbReference type="EMBL" id="TDK44390.1"/>
    </source>
</evidence>
<feature type="binding site" evidence="5">
    <location>
        <position position="128"/>
    </location>
    <ligand>
        <name>substrate</name>
    </ligand>
</feature>
<name>A0A4R5UYC7_9RHOB</name>
<evidence type="ECO:0000256" key="3">
    <source>
        <dbReference type="ARBA" id="ARBA00023002"/>
    </source>
</evidence>
<comment type="caution">
    <text evidence="8">The sequence shown here is derived from an EMBL/GenBank/DDBJ whole genome shotgun (WGS) entry which is preliminary data.</text>
</comment>
<dbReference type="InterPro" id="IPR004574">
    <property type="entry name" value="Alkb"/>
</dbReference>
<evidence type="ECO:0000256" key="5">
    <source>
        <dbReference type="PIRSR" id="PIRSR604574-1"/>
    </source>
</evidence>
<dbReference type="PANTHER" id="PTHR16557:SF2">
    <property type="entry name" value="NUCLEIC ACID DIOXYGENASE ALKBH1"/>
    <property type="match status" value="1"/>
</dbReference>
<keyword evidence="4 6" id="KW-0408">Iron</keyword>
<evidence type="ECO:0000256" key="1">
    <source>
        <dbReference type="ARBA" id="ARBA00022723"/>
    </source>
</evidence>
<feature type="binding site" evidence="5">
    <location>
        <begin position="259"/>
        <end position="265"/>
    </location>
    <ligand>
        <name>2-oxoglutarate</name>
        <dbReference type="ChEBI" id="CHEBI:16810"/>
    </ligand>
</feature>
<accession>A0A4R5UYC7</accession>
<evidence type="ECO:0000259" key="7">
    <source>
        <dbReference type="PROSITE" id="PS51471"/>
    </source>
</evidence>